<dbReference type="InterPro" id="IPR000571">
    <property type="entry name" value="Znf_CCCH"/>
</dbReference>
<organism evidence="5">
    <name type="scientific">Cladocopium goreaui</name>
    <dbReference type="NCBI Taxonomy" id="2562237"/>
    <lineage>
        <taxon>Eukaryota</taxon>
        <taxon>Sar</taxon>
        <taxon>Alveolata</taxon>
        <taxon>Dinophyceae</taxon>
        <taxon>Suessiales</taxon>
        <taxon>Symbiodiniaceae</taxon>
        <taxon>Cladocopium</taxon>
    </lineage>
</organism>
<reference evidence="6" key="2">
    <citation type="submission" date="2024-04" db="EMBL/GenBank/DDBJ databases">
        <authorList>
            <person name="Chen Y."/>
            <person name="Shah S."/>
            <person name="Dougan E. K."/>
            <person name="Thang M."/>
            <person name="Chan C."/>
        </authorList>
    </citation>
    <scope>NUCLEOTIDE SEQUENCE [LARGE SCALE GENOMIC DNA]</scope>
</reference>
<feature type="non-terminal residue" evidence="5">
    <location>
        <position position="630"/>
    </location>
</feature>
<feature type="region of interest" description="Disordered" evidence="2">
    <location>
        <begin position="379"/>
        <end position="398"/>
    </location>
</feature>
<feature type="region of interest" description="Disordered" evidence="2">
    <location>
        <begin position="514"/>
        <end position="612"/>
    </location>
</feature>
<dbReference type="EMBL" id="CAMXCT030000354">
    <property type="protein sequence ID" value="CAL4764910.1"/>
    <property type="molecule type" value="Genomic_DNA"/>
</dbReference>
<evidence type="ECO:0000256" key="3">
    <source>
        <dbReference type="SAM" id="Phobius"/>
    </source>
</evidence>
<feature type="transmembrane region" description="Helical" evidence="3">
    <location>
        <begin position="436"/>
        <end position="469"/>
    </location>
</feature>
<dbReference type="EMBL" id="CAMXCT010000354">
    <property type="protein sequence ID" value="CAI3977598.1"/>
    <property type="molecule type" value="Genomic_DNA"/>
</dbReference>
<keyword evidence="3" id="KW-0472">Membrane</keyword>
<evidence type="ECO:0000313" key="7">
    <source>
        <dbReference type="Proteomes" id="UP001152797"/>
    </source>
</evidence>
<evidence type="ECO:0000313" key="6">
    <source>
        <dbReference type="EMBL" id="CAL1130973.1"/>
    </source>
</evidence>
<keyword evidence="1" id="KW-0479">Metal-binding</keyword>
<feature type="compositionally biased region" description="Acidic residues" evidence="2">
    <location>
        <begin position="519"/>
        <end position="536"/>
    </location>
</feature>
<feature type="transmembrane region" description="Helical" evidence="3">
    <location>
        <begin position="329"/>
        <end position="348"/>
    </location>
</feature>
<reference evidence="5" key="1">
    <citation type="submission" date="2022-10" db="EMBL/GenBank/DDBJ databases">
        <authorList>
            <person name="Chen Y."/>
            <person name="Dougan E. K."/>
            <person name="Chan C."/>
            <person name="Rhodes N."/>
            <person name="Thang M."/>
        </authorList>
    </citation>
    <scope>NUCLEOTIDE SEQUENCE</scope>
</reference>
<feature type="zinc finger region" description="C3H1-type" evidence="1">
    <location>
        <begin position="397"/>
        <end position="425"/>
    </location>
</feature>
<sequence>MRSNSEPPVRDSAINPFYSDKNKKELALLASRPKALPEQSPGSDALPVHYGDPYTGQCVGKGRGSGGQVSGKPCFASPVGRGLDQNHGDDGHERHGTVKQSEGMMPSSGDVGLTSMGRVRHESGQPVDELQRALEAEVVSHLRTQNAQLMEEVERLRKQQSQQGMSAASSWSEVGGDLNGKLSGKNDEGDRGKMGFKTPRSSAELMGGAHGARFTPNGTRVFIPPRVHQSSRVFQKSPLTWGDLIRIWLNGLVACILEMPLVNCVAEVVSLLYKIGLAWTWMMAKFNVTCLAEVAIMLYWVGLALAWVGEKFHVLCLAEAVKILFKLGLALRAWATIGLCMVGVAMVYTKWVELHLYFLVVKEAFVELEAMMVGESACAPMKPQSEGSSSGKGRGGSTADVPCRWFKSDAGCRAGKQCKWSHSWDGISKTPDRLVAAVHACLCLIPALVILSGLHCLFCLLLLLLLLLLGSALCCWVLPCAAGFCLVLLGSALCCWVLPCAEVDMEVDAKVVEEKLEEKEEEEKEVEDEEEEEAEEDCKVKGGGGKRLDEPKGSGGGSSATTNVNNKTTGAATPGASTTSTMTPNPKINELTTSTAASPGELKTGNSGAEPAEMVKGLKDAIAMTVSQRV</sequence>
<keyword evidence="3" id="KW-1133">Transmembrane helix</keyword>
<dbReference type="Proteomes" id="UP001152797">
    <property type="component" value="Unassembled WGS sequence"/>
</dbReference>
<protein>
    <recommendedName>
        <fullName evidence="4">C3H1-type domain-containing protein</fullName>
    </recommendedName>
</protein>
<proteinExistence type="predicted"/>
<feature type="transmembrane region" description="Helical" evidence="3">
    <location>
        <begin position="285"/>
        <end position="308"/>
    </location>
</feature>
<feature type="region of interest" description="Disordered" evidence="2">
    <location>
        <begin position="159"/>
        <end position="193"/>
    </location>
</feature>
<dbReference type="PROSITE" id="PS50103">
    <property type="entry name" value="ZF_C3H1"/>
    <property type="match status" value="1"/>
</dbReference>
<dbReference type="GO" id="GO:0008270">
    <property type="term" value="F:zinc ion binding"/>
    <property type="evidence" value="ECO:0007669"/>
    <property type="project" value="UniProtKB-KW"/>
</dbReference>
<keyword evidence="7" id="KW-1185">Reference proteome</keyword>
<feature type="region of interest" description="Disordered" evidence="2">
    <location>
        <begin position="1"/>
        <end position="116"/>
    </location>
</feature>
<evidence type="ECO:0000256" key="1">
    <source>
        <dbReference type="PROSITE-ProRule" id="PRU00723"/>
    </source>
</evidence>
<keyword evidence="3" id="KW-0812">Transmembrane</keyword>
<comment type="caution">
    <text evidence="5">The sequence shown here is derived from an EMBL/GenBank/DDBJ whole genome shotgun (WGS) entry which is preliminary data.</text>
</comment>
<evidence type="ECO:0000313" key="5">
    <source>
        <dbReference type="EMBL" id="CAI3977598.1"/>
    </source>
</evidence>
<feature type="compositionally biased region" description="Basic and acidic residues" evidence="2">
    <location>
        <begin position="84"/>
        <end position="96"/>
    </location>
</feature>
<feature type="compositionally biased region" description="Basic and acidic residues" evidence="2">
    <location>
        <begin position="184"/>
        <end position="193"/>
    </location>
</feature>
<feature type="compositionally biased region" description="Low complexity" evidence="2">
    <location>
        <begin position="568"/>
        <end position="584"/>
    </location>
</feature>
<gene>
    <name evidence="5" type="ORF">C1SCF055_LOCUS5728</name>
</gene>
<keyword evidence="1" id="KW-0862">Zinc</keyword>
<evidence type="ECO:0000259" key="4">
    <source>
        <dbReference type="PROSITE" id="PS50103"/>
    </source>
</evidence>
<name>A0A9P1FIP5_9DINO</name>
<evidence type="ECO:0000256" key="2">
    <source>
        <dbReference type="SAM" id="MobiDB-lite"/>
    </source>
</evidence>
<keyword evidence="1" id="KW-0863">Zinc-finger</keyword>
<dbReference type="AlphaFoldDB" id="A0A9P1FIP5"/>
<feature type="compositionally biased region" description="Low complexity" evidence="2">
    <location>
        <begin position="159"/>
        <end position="172"/>
    </location>
</feature>
<feature type="compositionally biased region" description="Gly residues" evidence="2">
    <location>
        <begin position="59"/>
        <end position="69"/>
    </location>
</feature>
<dbReference type="EMBL" id="CAMXCT020000354">
    <property type="protein sequence ID" value="CAL1130973.1"/>
    <property type="molecule type" value="Genomic_DNA"/>
</dbReference>
<feature type="transmembrane region" description="Helical" evidence="3">
    <location>
        <begin position="247"/>
        <end position="273"/>
    </location>
</feature>
<accession>A0A9P1FIP5</accession>
<feature type="transmembrane region" description="Helical" evidence="3">
    <location>
        <begin position="476"/>
        <end position="499"/>
    </location>
</feature>
<feature type="domain" description="C3H1-type" evidence="4">
    <location>
        <begin position="397"/>
        <end position="425"/>
    </location>
</feature>